<dbReference type="GO" id="GO:0034605">
    <property type="term" value="P:cellular response to heat"/>
    <property type="evidence" value="ECO:0007669"/>
    <property type="project" value="TreeGrafter"/>
</dbReference>
<sequence>MACPVHTKFYYKKSTLQKLAYAAVFLERTVFDFIGFHKIDTDRWEFANKGFLRGKRHLLKNIQRCKSPQSQQIRRYVGPSTEAGRSGLEGACRLAVAAPWDSSPYGSGESRDPGSRVETEADDFVLGEVDSEPSILGPSSTKKKGAERHQQNEPGISGSSMEGQIVKYRPNLVNLPTSSAFPDLNPAPAVEIPDHLLQYMVGKLGLSVGSVPLQIENVASKELPVSDELSAAHRFIKTSEQAGEGVSSLETQGPNFKGKNVVIPQQEVSPEHFVSFLEELAKEKNL</sequence>
<dbReference type="GO" id="GO:0006357">
    <property type="term" value="P:regulation of transcription by RNA polymerase II"/>
    <property type="evidence" value="ECO:0007669"/>
    <property type="project" value="TreeGrafter"/>
</dbReference>
<dbReference type="EMBL" id="JBBPBK010000012">
    <property type="protein sequence ID" value="KAK9273588.1"/>
    <property type="molecule type" value="Genomic_DNA"/>
</dbReference>
<dbReference type="GO" id="GO:0005634">
    <property type="term" value="C:nucleus"/>
    <property type="evidence" value="ECO:0007669"/>
    <property type="project" value="TreeGrafter"/>
</dbReference>
<organism evidence="2 3">
    <name type="scientific">Liquidambar formosana</name>
    <name type="common">Formosan gum</name>
    <dbReference type="NCBI Taxonomy" id="63359"/>
    <lineage>
        <taxon>Eukaryota</taxon>
        <taxon>Viridiplantae</taxon>
        <taxon>Streptophyta</taxon>
        <taxon>Embryophyta</taxon>
        <taxon>Tracheophyta</taxon>
        <taxon>Spermatophyta</taxon>
        <taxon>Magnoliopsida</taxon>
        <taxon>eudicotyledons</taxon>
        <taxon>Gunneridae</taxon>
        <taxon>Pentapetalae</taxon>
        <taxon>Saxifragales</taxon>
        <taxon>Altingiaceae</taxon>
        <taxon>Liquidambar</taxon>
    </lineage>
</organism>
<evidence type="ECO:0000313" key="2">
    <source>
        <dbReference type="EMBL" id="KAK9273588.1"/>
    </source>
</evidence>
<dbReference type="PANTHER" id="PTHR10015:SF337">
    <property type="entry name" value="HEAT STRESS TRANSCRIPTION FACTOR A-3"/>
    <property type="match status" value="1"/>
</dbReference>
<evidence type="ECO:0000256" key="1">
    <source>
        <dbReference type="SAM" id="MobiDB-lite"/>
    </source>
</evidence>
<dbReference type="GO" id="GO:0000978">
    <property type="term" value="F:RNA polymerase II cis-regulatory region sequence-specific DNA binding"/>
    <property type="evidence" value="ECO:0007669"/>
    <property type="project" value="TreeGrafter"/>
</dbReference>
<keyword evidence="3" id="KW-1185">Reference proteome</keyword>
<gene>
    <name evidence="2" type="ORF">L1049_018398</name>
</gene>
<name>A0AAP0RA20_LIQFO</name>
<dbReference type="GO" id="GO:0003700">
    <property type="term" value="F:DNA-binding transcription factor activity"/>
    <property type="evidence" value="ECO:0007669"/>
    <property type="project" value="TreeGrafter"/>
</dbReference>
<accession>A0AAP0RA20</accession>
<dbReference type="PANTHER" id="PTHR10015">
    <property type="entry name" value="HEAT SHOCK TRANSCRIPTION FACTOR"/>
    <property type="match status" value="1"/>
</dbReference>
<feature type="compositionally biased region" description="Polar residues" evidence="1">
    <location>
        <begin position="152"/>
        <end position="161"/>
    </location>
</feature>
<evidence type="ECO:0000313" key="3">
    <source>
        <dbReference type="Proteomes" id="UP001415857"/>
    </source>
</evidence>
<feature type="region of interest" description="Disordered" evidence="1">
    <location>
        <begin position="128"/>
        <end position="161"/>
    </location>
</feature>
<proteinExistence type="predicted"/>
<comment type="caution">
    <text evidence="2">The sequence shown here is derived from an EMBL/GenBank/DDBJ whole genome shotgun (WGS) entry which is preliminary data.</text>
</comment>
<protein>
    <submittedName>
        <fullName evidence="2">Uncharacterized protein</fullName>
    </submittedName>
</protein>
<dbReference type="Proteomes" id="UP001415857">
    <property type="component" value="Unassembled WGS sequence"/>
</dbReference>
<dbReference type="AlphaFoldDB" id="A0AAP0RA20"/>
<reference evidence="2 3" key="1">
    <citation type="journal article" date="2024" name="Plant J.">
        <title>Genome sequences and population genomics reveal climatic adaptation and genomic divergence between two closely related sweetgum species.</title>
        <authorList>
            <person name="Xu W.Q."/>
            <person name="Ren C.Q."/>
            <person name="Zhang X.Y."/>
            <person name="Comes H.P."/>
            <person name="Liu X.H."/>
            <person name="Li Y.G."/>
            <person name="Kettle C.J."/>
            <person name="Jalonen R."/>
            <person name="Gaisberger H."/>
            <person name="Ma Y.Z."/>
            <person name="Qiu Y.X."/>
        </authorList>
    </citation>
    <scope>NUCLEOTIDE SEQUENCE [LARGE SCALE GENOMIC DNA]</scope>
    <source>
        <strain evidence="2">Hangzhou</strain>
    </source>
</reference>